<dbReference type="PROSITE" id="PS51257">
    <property type="entry name" value="PROKAR_LIPOPROTEIN"/>
    <property type="match status" value="1"/>
</dbReference>
<accession>A0A0W8I900</accession>
<feature type="transmembrane region" description="Helical" evidence="1">
    <location>
        <begin position="43"/>
        <end position="62"/>
    </location>
</feature>
<dbReference type="EMBL" id="LQBK01000028">
    <property type="protein sequence ID" value="KUG56285.1"/>
    <property type="molecule type" value="Genomic_DNA"/>
</dbReference>
<feature type="transmembrane region" description="Helical" evidence="1">
    <location>
        <begin position="12"/>
        <end position="31"/>
    </location>
</feature>
<sequence length="120" mass="13092">MVVMRVKPPVLATAVFVFPVVVSVLGCVMVWRSEGYGDSPIPFVVAFFIMVVILINGIIHAVDNPTVPSLALALSPFASTEDERDAEAAMQEALDRKAWINNLGFIAPVILVIQQLLIRM</sequence>
<reference evidence="3" key="1">
    <citation type="submission" date="2015-12" db="EMBL/GenBank/DDBJ databases">
        <authorList>
            <person name="Nair G.R."/>
            <person name="Kaur G."/>
            <person name="Mayilraj S."/>
        </authorList>
    </citation>
    <scope>NUCLEOTIDE SEQUENCE [LARGE SCALE GENOMIC DNA]</scope>
    <source>
        <strain evidence="3">CD08_4</strain>
    </source>
</reference>
<dbReference type="Proteomes" id="UP000053512">
    <property type="component" value="Unassembled WGS sequence"/>
</dbReference>
<proteinExistence type="predicted"/>
<keyword evidence="1" id="KW-0812">Transmembrane</keyword>
<feature type="transmembrane region" description="Helical" evidence="1">
    <location>
        <begin position="99"/>
        <end position="118"/>
    </location>
</feature>
<gene>
    <name evidence="2" type="ORF">AVL61_16715</name>
</gene>
<keyword evidence="1" id="KW-1133">Transmembrane helix</keyword>
<evidence type="ECO:0000256" key="1">
    <source>
        <dbReference type="SAM" id="Phobius"/>
    </source>
</evidence>
<dbReference type="AlphaFoldDB" id="A0A0W8I900"/>
<organism evidence="2 3">
    <name type="scientific">Kocuria rosea subsp. polaris</name>
    <dbReference type="NCBI Taxonomy" id="136273"/>
    <lineage>
        <taxon>Bacteria</taxon>
        <taxon>Bacillati</taxon>
        <taxon>Actinomycetota</taxon>
        <taxon>Actinomycetes</taxon>
        <taxon>Micrococcales</taxon>
        <taxon>Micrococcaceae</taxon>
        <taxon>Kocuria</taxon>
    </lineage>
</organism>
<name>A0A0W8I900_KOCRO</name>
<protein>
    <submittedName>
        <fullName evidence="2">Uncharacterized protein</fullName>
    </submittedName>
</protein>
<evidence type="ECO:0000313" key="3">
    <source>
        <dbReference type="Proteomes" id="UP000053512"/>
    </source>
</evidence>
<comment type="caution">
    <text evidence="2">The sequence shown here is derived from an EMBL/GenBank/DDBJ whole genome shotgun (WGS) entry which is preliminary data.</text>
</comment>
<keyword evidence="1" id="KW-0472">Membrane</keyword>
<evidence type="ECO:0000313" key="2">
    <source>
        <dbReference type="EMBL" id="KUG56285.1"/>
    </source>
</evidence>